<dbReference type="KEGG" id="dmr:Deima_0636"/>
<dbReference type="OrthoDB" id="3476420at2"/>
<dbReference type="EMBL" id="CP002454">
    <property type="protein sequence ID" value="ADV66293.1"/>
    <property type="molecule type" value="Genomic_DNA"/>
</dbReference>
<reference evidence="2" key="2">
    <citation type="submission" date="2011-01" db="EMBL/GenBank/DDBJ databases">
        <title>The complete genome of Deinococcus maricopensis DSM 21211.</title>
        <authorList>
            <consortium name="US DOE Joint Genome Institute (JGI-PGF)"/>
            <person name="Lucas S."/>
            <person name="Copeland A."/>
            <person name="Lapidus A."/>
            <person name="Goodwin L."/>
            <person name="Pitluck S."/>
            <person name="Kyrpides N."/>
            <person name="Mavromatis K."/>
            <person name="Pagani I."/>
            <person name="Ivanova N."/>
            <person name="Ovchinnikova G."/>
            <person name="Zeytun A."/>
            <person name="Detter J.C."/>
            <person name="Han C."/>
            <person name="Land M."/>
            <person name="Hauser L."/>
            <person name="Markowitz V."/>
            <person name="Cheng J.-F."/>
            <person name="Hugenholtz P."/>
            <person name="Woyke T."/>
            <person name="Wu D."/>
            <person name="Pukall R."/>
            <person name="Gehrich-Schroeter G."/>
            <person name="Brambilla E."/>
            <person name="Klenk H.-P."/>
            <person name="Eisen J.A."/>
        </authorList>
    </citation>
    <scope>NUCLEOTIDE SEQUENCE [LARGE SCALE GENOMIC DNA]</scope>
    <source>
        <strain evidence="2">DSM 21211 / LMG 22137 / NRRL B-23946 / LB-34</strain>
    </source>
</reference>
<dbReference type="Pfam" id="PF15575">
    <property type="entry name" value="Imm49"/>
    <property type="match status" value="1"/>
</dbReference>
<reference evidence="1 2" key="1">
    <citation type="journal article" date="2011" name="Stand. Genomic Sci.">
        <title>Complete genome sequence of Deinococcus maricopensis type strain (LB-34).</title>
        <authorList>
            <person name="Pukall R."/>
            <person name="Zeytun A."/>
            <person name="Lucas S."/>
            <person name="Lapidus A."/>
            <person name="Hammon N."/>
            <person name="Deshpande S."/>
            <person name="Nolan M."/>
            <person name="Cheng J.F."/>
            <person name="Pitluck S."/>
            <person name="Liolios K."/>
            <person name="Pagani I."/>
            <person name="Mikhailova N."/>
            <person name="Ivanova N."/>
            <person name="Mavromatis K."/>
            <person name="Pati A."/>
            <person name="Tapia R."/>
            <person name="Han C."/>
            <person name="Goodwin L."/>
            <person name="Chen A."/>
            <person name="Palaniappan K."/>
            <person name="Land M."/>
            <person name="Hauser L."/>
            <person name="Chang Y.J."/>
            <person name="Jeffries C.D."/>
            <person name="Brambilla E.M."/>
            <person name="Rohde M."/>
            <person name="Goker M."/>
            <person name="Detter J.C."/>
            <person name="Woyke T."/>
            <person name="Bristow J."/>
            <person name="Eisen J.A."/>
            <person name="Markowitz V."/>
            <person name="Hugenholtz P."/>
            <person name="Kyrpides N.C."/>
            <person name="Klenk H.P."/>
        </authorList>
    </citation>
    <scope>NUCLEOTIDE SEQUENCE [LARGE SCALE GENOMIC DNA]</scope>
    <source>
        <strain evidence="2">DSM 21211 / LMG 22137 / NRRL B-23946 / LB-34</strain>
    </source>
</reference>
<dbReference type="Proteomes" id="UP000008635">
    <property type="component" value="Chromosome"/>
</dbReference>
<gene>
    <name evidence="1" type="ordered locus">Deima_0636</name>
</gene>
<dbReference type="InterPro" id="IPR029074">
    <property type="entry name" value="Imm49"/>
</dbReference>
<name>E8U5F4_DEIML</name>
<protein>
    <submittedName>
        <fullName evidence="1">Uncharacterized protein</fullName>
    </submittedName>
</protein>
<evidence type="ECO:0000313" key="1">
    <source>
        <dbReference type="EMBL" id="ADV66293.1"/>
    </source>
</evidence>
<dbReference type="STRING" id="709986.Deima_0636"/>
<keyword evidence="2" id="KW-1185">Reference proteome</keyword>
<evidence type="ECO:0000313" key="2">
    <source>
        <dbReference type="Proteomes" id="UP000008635"/>
    </source>
</evidence>
<organism evidence="1 2">
    <name type="scientific">Deinococcus maricopensis (strain DSM 21211 / LMG 22137 / NRRL B-23946 / LB-34)</name>
    <dbReference type="NCBI Taxonomy" id="709986"/>
    <lineage>
        <taxon>Bacteria</taxon>
        <taxon>Thermotogati</taxon>
        <taxon>Deinococcota</taxon>
        <taxon>Deinococci</taxon>
        <taxon>Deinococcales</taxon>
        <taxon>Deinococcaceae</taxon>
        <taxon>Deinococcus</taxon>
    </lineage>
</organism>
<dbReference type="HOGENOM" id="CLU_1064442_0_0_0"/>
<dbReference type="AlphaFoldDB" id="E8U5F4"/>
<sequence>MRMIQRHQPDAFVLAELPDDIERDQTMIGRLLESRVRQEDFDLTLLGNRALNLAARLALAGPAYVNAFYLASFARDAKTLEVTLPGTEAFARRSTGPLSTTHAGRWLDTLFLNLAVRDDAHLEGMLLHTDTRTLRASGTESAAWKYTLVSTFQAFLKGADSAGDDLEATMRQMPSANTDAAMQAYTLNVSMHITGMLGMVMLHDEGGFNRELEAALVRHQQFYGQDAPVGSGASVRGIFPSTGCACPRWGWRRSRTAGACA</sequence>
<accession>E8U5F4</accession>
<proteinExistence type="predicted"/>